<reference evidence="7" key="1">
    <citation type="submission" date="2025-08" db="UniProtKB">
        <authorList>
            <consortium name="RefSeq"/>
        </authorList>
    </citation>
    <scope>IDENTIFICATION</scope>
    <source>
        <tissue evidence="7">Leaves</tissue>
    </source>
</reference>
<name>A0ABM4WP98_COFAR</name>
<sequence>MPSLLQVAFPKASVGFMITGFSLEKFTLAFWKAMTHYPYAGISDGRIIKWLPNEGRWTNFAITTPHRSGCEGPQDNVLTESKCGRPLGLCFNQKYGNLYIADAYMGLLVVGPNGRLAASLAKEAEGVPFKFTNDVVVDQNSGIVYFTDSSAIFHFRDFALVILTGDNWGRLLKFDPKTNQVTVLLKNLMFPNGVVLSKNNDFLPVAETTNCRVLKYWLEPSKAGTVEIFAKLPGRPDNIKRNQNGEFGWQLFHWRTCLIHSDR</sequence>
<dbReference type="SUPFAM" id="SSF63829">
    <property type="entry name" value="Calcium-dependent phosphotriesterase"/>
    <property type="match status" value="1"/>
</dbReference>
<gene>
    <name evidence="7" type="primary">LOC113728893</name>
</gene>
<dbReference type="Pfam" id="PF03088">
    <property type="entry name" value="Str_synth"/>
    <property type="match status" value="1"/>
</dbReference>
<evidence type="ECO:0000313" key="6">
    <source>
        <dbReference type="Proteomes" id="UP001652660"/>
    </source>
</evidence>
<dbReference type="InterPro" id="IPR018119">
    <property type="entry name" value="Strictosidine_synth_cons-reg"/>
</dbReference>
<evidence type="ECO:0000256" key="2">
    <source>
        <dbReference type="ARBA" id="ARBA00009191"/>
    </source>
</evidence>
<comment type="similarity">
    <text evidence="2">Belongs to the strictosidine synthase family.</text>
</comment>
<feature type="domain" description="Strictosidine synthase conserved region" evidence="5">
    <location>
        <begin position="133"/>
        <end position="219"/>
    </location>
</feature>
<keyword evidence="6" id="KW-1185">Reference proteome</keyword>
<comment type="subcellular location">
    <subcellularLocation>
        <location evidence="1">Vacuole</location>
    </subcellularLocation>
</comment>
<evidence type="ECO:0000256" key="4">
    <source>
        <dbReference type="ARBA" id="ARBA00023180"/>
    </source>
</evidence>
<protein>
    <submittedName>
        <fullName evidence="7">Protein STRICTOSIDINE SYNTHASE-LIKE 10-like</fullName>
    </submittedName>
</protein>
<dbReference type="PANTHER" id="PTHR10426">
    <property type="entry name" value="STRICTOSIDINE SYNTHASE-RELATED"/>
    <property type="match status" value="1"/>
</dbReference>
<accession>A0ABM4WP98</accession>
<dbReference type="GeneID" id="113728893"/>
<evidence type="ECO:0000256" key="3">
    <source>
        <dbReference type="ARBA" id="ARBA00022554"/>
    </source>
</evidence>
<organism evidence="6 7">
    <name type="scientific">Coffea arabica</name>
    <name type="common">Arabian coffee</name>
    <dbReference type="NCBI Taxonomy" id="13443"/>
    <lineage>
        <taxon>Eukaryota</taxon>
        <taxon>Viridiplantae</taxon>
        <taxon>Streptophyta</taxon>
        <taxon>Embryophyta</taxon>
        <taxon>Tracheophyta</taxon>
        <taxon>Spermatophyta</taxon>
        <taxon>Magnoliopsida</taxon>
        <taxon>eudicotyledons</taxon>
        <taxon>Gunneridae</taxon>
        <taxon>Pentapetalae</taxon>
        <taxon>asterids</taxon>
        <taxon>lamiids</taxon>
        <taxon>Gentianales</taxon>
        <taxon>Rubiaceae</taxon>
        <taxon>Ixoroideae</taxon>
        <taxon>Gardenieae complex</taxon>
        <taxon>Bertiereae - Coffeeae clade</taxon>
        <taxon>Coffeeae</taxon>
        <taxon>Coffea</taxon>
    </lineage>
</organism>
<dbReference type="PANTHER" id="PTHR10426:SF79">
    <property type="entry name" value="PROTEIN STRICTOSIDINE SYNTHASE-LIKE 2"/>
    <property type="match status" value="1"/>
</dbReference>
<proteinExistence type="inferred from homology"/>
<evidence type="ECO:0000259" key="5">
    <source>
        <dbReference type="Pfam" id="PF03088"/>
    </source>
</evidence>
<dbReference type="RefSeq" id="XP_071933606.1">
    <property type="nucleotide sequence ID" value="XM_072077505.1"/>
</dbReference>
<dbReference type="Proteomes" id="UP001652660">
    <property type="component" value="Chromosome 2e"/>
</dbReference>
<dbReference type="InterPro" id="IPR011042">
    <property type="entry name" value="6-blade_b-propeller_TolB-like"/>
</dbReference>
<dbReference type="Gene3D" id="2.120.10.30">
    <property type="entry name" value="TolB, C-terminal domain"/>
    <property type="match status" value="1"/>
</dbReference>
<keyword evidence="4" id="KW-0325">Glycoprotein</keyword>
<evidence type="ECO:0000313" key="7">
    <source>
        <dbReference type="RefSeq" id="XP_071933606.1"/>
    </source>
</evidence>
<evidence type="ECO:0000256" key="1">
    <source>
        <dbReference type="ARBA" id="ARBA00004116"/>
    </source>
</evidence>
<keyword evidence="3" id="KW-0926">Vacuole</keyword>